<dbReference type="InterPro" id="IPR018357">
    <property type="entry name" value="Hexapep_transf_CS"/>
</dbReference>
<keyword evidence="2" id="KW-0677">Repeat</keyword>
<evidence type="ECO:0000256" key="1">
    <source>
        <dbReference type="ARBA" id="ARBA00022679"/>
    </source>
</evidence>
<protein>
    <submittedName>
        <fullName evidence="3">Phenylacetic acid degradation protein</fullName>
    </submittedName>
</protein>
<keyword evidence="1" id="KW-0808">Transferase</keyword>
<gene>
    <name evidence="3" type="ORF">EV670_2557</name>
</gene>
<keyword evidence="4" id="KW-1185">Reference proteome</keyword>
<dbReference type="CDD" id="cd04745">
    <property type="entry name" value="LbH_paaY_like"/>
    <property type="match status" value="1"/>
</dbReference>
<dbReference type="SUPFAM" id="SSF51161">
    <property type="entry name" value="Trimeric LpxA-like enzymes"/>
    <property type="match status" value="1"/>
</dbReference>
<dbReference type="RefSeq" id="WP_130432624.1">
    <property type="nucleotide sequence ID" value="NZ_SHKP01000006.1"/>
</dbReference>
<dbReference type="PANTHER" id="PTHR13061">
    <property type="entry name" value="DYNACTIN SUBUNIT P25"/>
    <property type="match status" value="1"/>
</dbReference>
<proteinExistence type="predicted"/>
<reference evidence="3 4" key="1">
    <citation type="submission" date="2019-02" db="EMBL/GenBank/DDBJ databases">
        <title>Genomic Encyclopedia of Type Strains, Phase IV (KMG-IV): sequencing the most valuable type-strain genomes for metagenomic binning, comparative biology and taxonomic classification.</title>
        <authorList>
            <person name="Goeker M."/>
        </authorList>
    </citation>
    <scope>NUCLEOTIDE SEQUENCE [LARGE SCALE GENOMIC DNA]</scope>
    <source>
        <strain evidence="3 4">DSM 19570</strain>
    </source>
</reference>
<dbReference type="PANTHER" id="PTHR13061:SF29">
    <property type="entry name" value="GAMMA CARBONIC ANHYDRASE-LIKE 1, MITOCHONDRIAL-RELATED"/>
    <property type="match status" value="1"/>
</dbReference>
<dbReference type="Proteomes" id="UP000293671">
    <property type="component" value="Unassembled WGS sequence"/>
</dbReference>
<evidence type="ECO:0000313" key="4">
    <source>
        <dbReference type="Proteomes" id="UP000293671"/>
    </source>
</evidence>
<dbReference type="OrthoDB" id="9803036at2"/>
<dbReference type="EMBL" id="SHKP01000006">
    <property type="protein sequence ID" value="RZT98148.1"/>
    <property type="molecule type" value="Genomic_DNA"/>
</dbReference>
<evidence type="ECO:0000256" key="2">
    <source>
        <dbReference type="ARBA" id="ARBA00022737"/>
    </source>
</evidence>
<dbReference type="InterPro" id="IPR011004">
    <property type="entry name" value="Trimer_LpxA-like_sf"/>
</dbReference>
<sequence>MPCYEIDGLVPVVHPSAFVHPSAELIGDVWVGENVYVGPCASLRGDFGRLVLEAGSNLQDHCTMHGFPGADTVVEINGHIGHGAVLHGCRVRRNALVGMNAVVMDLAEVGEDSFVAAMAFVKAGLKVPPRSLLAGVPGKVVRELTAAELAWKIEGTATYHRLAQRCHASLHPVMARTLDDMDRPRWQAEDLRPLVQQRQDTD</sequence>
<dbReference type="AlphaFoldDB" id="A0A4Q7VPS8"/>
<organism evidence="3 4">
    <name type="scientific">Rivibacter subsaxonicus</name>
    <dbReference type="NCBI Taxonomy" id="457575"/>
    <lineage>
        <taxon>Bacteria</taxon>
        <taxon>Pseudomonadati</taxon>
        <taxon>Pseudomonadota</taxon>
        <taxon>Betaproteobacteria</taxon>
        <taxon>Burkholderiales</taxon>
        <taxon>Rivibacter</taxon>
    </lineage>
</organism>
<dbReference type="GO" id="GO:0016740">
    <property type="term" value="F:transferase activity"/>
    <property type="evidence" value="ECO:0007669"/>
    <property type="project" value="UniProtKB-KW"/>
</dbReference>
<evidence type="ECO:0000313" key="3">
    <source>
        <dbReference type="EMBL" id="RZT98148.1"/>
    </source>
</evidence>
<dbReference type="Gene3D" id="2.160.10.10">
    <property type="entry name" value="Hexapeptide repeat proteins"/>
    <property type="match status" value="1"/>
</dbReference>
<name>A0A4Q7VPS8_9BURK</name>
<comment type="caution">
    <text evidence="3">The sequence shown here is derived from an EMBL/GenBank/DDBJ whole genome shotgun (WGS) entry which is preliminary data.</text>
</comment>
<dbReference type="PROSITE" id="PS00101">
    <property type="entry name" value="HEXAPEP_TRANSFERASES"/>
    <property type="match status" value="1"/>
</dbReference>
<dbReference type="InterPro" id="IPR050484">
    <property type="entry name" value="Transf_Hexapept/Carb_Anhydrase"/>
</dbReference>
<accession>A0A4Q7VPS8</accession>